<reference evidence="1 2" key="1">
    <citation type="submission" date="2023-01" db="EMBL/GenBank/DDBJ databases">
        <title>Analysis of 21 Apiospora genomes using comparative genomics revels a genus with tremendous synthesis potential of carbohydrate active enzymes and secondary metabolites.</title>
        <authorList>
            <person name="Sorensen T."/>
        </authorList>
    </citation>
    <scope>NUCLEOTIDE SEQUENCE [LARGE SCALE GENOMIC DNA]</scope>
    <source>
        <strain evidence="1 2">CBS 114990</strain>
    </source>
</reference>
<accession>A0ABR1VW48</accession>
<evidence type="ECO:0000313" key="1">
    <source>
        <dbReference type="EMBL" id="KAK8075452.1"/>
    </source>
</evidence>
<protein>
    <submittedName>
        <fullName evidence="1">Uncharacterized protein</fullName>
    </submittedName>
</protein>
<evidence type="ECO:0000313" key="2">
    <source>
        <dbReference type="Proteomes" id="UP001433268"/>
    </source>
</evidence>
<organism evidence="1 2">
    <name type="scientific">Apiospora hydei</name>
    <dbReference type="NCBI Taxonomy" id="1337664"/>
    <lineage>
        <taxon>Eukaryota</taxon>
        <taxon>Fungi</taxon>
        <taxon>Dikarya</taxon>
        <taxon>Ascomycota</taxon>
        <taxon>Pezizomycotina</taxon>
        <taxon>Sordariomycetes</taxon>
        <taxon>Xylariomycetidae</taxon>
        <taxon>Amphisphaeriales</taxon>
        <taxon>Apiosporaceae</taxon>
        <taxon>Apiospora</taxon>
    </lineage>
</organism>
<comment type="caution">
    <text evidence="1">The sequence shown here is derived from an EMBL/GenBank/DDBJ whole genome shotgun (WGS) entry which is preliminary data.</text>
</comment>
<dbReference type="GeneID" id="92047490"/>
<dbReference type="Proteomes" id="UP001433268">
    <property type="component" value="Unassembled WGS sequence"/>
</dbReference>
<sequence length="74" mass="8518">MFETMKSCCMIQRGFALHGTRRCRTETCQEEFVKDPSNCAHTPWGFSDLEWQAEDLRDLKGITYDPKLDAARSG</sequence>
<dbReference type="RefSeq" id="XP_066666392.1">
    <property type="nucleotide sequence ID" value="XM_066814430.1"/>
</dbReference>
<dbReference type="EMBL" id="JAQQWN010000007">
    <property type="protein sequence ID" value="KAK8075452.1"/>
    <property type="molecule type" value="Genomic_DNA"/>
</dbReference>
<keyword evidence="2" id="KW-1185">Reference proteome</keyword>
<gene>
    <name evidence="1" type="ORF">PG997_010115</name>
</gene>
<name>A0ABR1VW48_9PEZI</name>
<proteinExistence type="predicted"/>